<accession>A0A365GXI7</accession>
<evidence type="ECO:0000313" key="2">
    <source>
        <dbReference type="EMBL" id="RAY11554.1"/>
    </source>
</evidence>
<reference evidence="2 3" key="1">
    <citation type="submission" date="2018-06" db="EMBL/GenBank/DDBJ databases">
        <title>Actinomadura craniellae sp. nov. isolated from marine sponge Craniella sp.</title>
        <authorList>
            <person name="Li L."/>
            <person name="Xu Q.H."/>
            <person name="Lin H.W."/>
            <person name="Lu Y.H."/>
        </authorList>
    </citation>
    <scope>NUCLEOTIDE SEQUENCE [LARGE SCALE GENOMIC DNA]</scope>
    <source>
        <strain evidence="2 3">LHW63021</strain>
    </source>
</reference>
<protein>
    <submittedName>
        <fullName evidence="2">Uncharacterized protein</fullName>
    </submittedName>
</protein>
<evidence type="ECO:0000256" key="1">
    <source>
        <dbReference type="SAM" id="MobiDB-lite"/>
    </source>
</evidence>
<feature type="region of interest" description="Disordered" evidence="1">
    <location>
        <begin position="180"/>
        <end position="205"/>
    </location>
</feature>
<keyword evidence="3" id="KW-1185">Reference proteome</keyword>
<organism evidence="2 3">
    <name type="scientific">Actinomadura craniellae</name>
    <dbReference type="NCBI Taxonomy" id="2231787"/>
    <lineage>
        <taxon>Bacteria</taxon>
        <taxon>Bacillati</taxon>
        <taxon>Actinomycetota</taxon>
        <taxon>Actinomycetes</taxon>
        <taxon>Streptosporangiales</taxon>
        <taxon>Thermomonosporaceae</taxon>
        <taxon>Actinomadura</taxon>
    </lineage>
</organism>
<proteinExistence type="predicted"/>
<dbReference type="Proteomes" id="UP000251891">
    <property type="component" value="Unassembled WGS sequence"/>
</dbReference>
<gene>
    <name evidence="2" type="ORF">DPM19_30090</name>
</gene>
<evidence type="ECO:0000313" key="3">
    <source>
        <dbReference type="Proteomes" id="UP000251891"/>
    </source>
</evidence>
<sequence>MLVAVLVGALVTSNIPARIYTGVGTAICEVSQDPGCDRPSPSVVQVSGGPRDPAHLPAHQLAGQESPDDGNCWDWLSWACSAVDGLRLGTWDVITDAWDGITFVGCLVHICSHEGFKSNWGSIGALFTTNPLTTLETIWNEATEPVRTDWNEGREVRAVFRAIPSVLGIVFGGKGLTKLKNLGKGDQKPPDPPPTRHVPAEPPDVRIMSSRQNPTQNMRVFQEAQIGDGFSGVYDTRTGHFEARLSSGPNAVVDRYGGHGKTNDEVFGGSRQTVGFVAIRTEYGYEIRWNSYSVNNENWGDRAAPQQYRQGVIDAMKAATGLEVRG</sequence>
<dbReference type="EMBL" id="QLYX01000018">
    <property type="protein sequence ID" value="RAY11554.1"/>
    <property type="molecule type" value="Genomic_DNA"/>
</dbReference>
<feature type="compositionally biased region" description="Pro residues" evidence="1">
    <location>
        <begin position="190"/>
        <end position="202"/>
    </location>
</feature>
<name>A0A365GXI7_9ACTN</name>
<comment type="caution">
    <text evidence="2">The sequence shown here is derived from an EMBL/GenBank/DDBJ whole genome shotgun (WGS) entry which is preliminary data.</text>
</comment>
<dbReference type="AlphaFoldDB" id="A0A365GXI7"/>